<dbReference type="InterPro" id="IPR042536">
    <property type="entry name" value="TFIIIC_tauA_Sfc1"/>
</dbReference>
<dbReference type="InterPro" id="IPR019136">
    <property type="entry name" value="TF_IIIC_su-5_HTH"/>
</dbReference>
<feature type="compositionally biased region" description="Acidic residues" evidence="5">
    <location>
        <begin position="490"/>
        <end position="513"/>
    </location>
</feature>
<accession>A0A218X2L5</accession>
<evidence type="ECO:0000256" key="5">
    <source>
        <dbReference type="SAM" id="MobiDB-lite"/>
    </source>
</evidence>
<feature type="domain" description="Transcription factor IIIC subunit Tfc1/Sfc1 triple barrel" evidence="7">
    <location>
        <begin position="20"/>
        <end position="151"/>
    </location>
</feature>
<evidence type="ECO:0000313" key="10">
    <source>
        <dbReference type="Proteomes" id="UP000515151"/>
    </source>
</evidence>
<keyword evidence="4" id="KW-0539">Nucleus</keyword>
<evidence type="ECO:0000313" key="11">
    <source>
        <dbReference type="RefSeq" id="XP_031383479.1"/>
    </source>
</evidence>
<dbReference type="GO" id="GO:0006384">
    <property type="term" value="P:transcription initiation at RNA polymerase III promoter"/>
    <property type="evidence" value="ECO:0007669"/>
    <property type="project" value="InterPro"/>
</dbReference>
<dbReference type="Pfam" id="PF09734">
    <property type="entry name" value="Tau95"/>
    <property type="match status" value="1"/>
</dbReference>
<proteinExistence type="predicted"/>
<dbReference type="GO" id="GO:0001002">
    <property type="term" value="F:RNA polymerase III type 1 promoter sequence-specific DNA binding"/>
    <property type="evidence" value="ECO:0007669"/>
    <property type="project" value="TreeGrafter"/>
</dbReference>
<feature type="domain" description="Transcription factor IIIC subunit 5 HTH" evidence="6">
    <location>
        <begin position="191"/>
        <end position="341"/>
    </location>
</feature>
<feature type="compositionally biased region" description="Polar residues" evidence="5">
    <location>
        <begin position="92"/>
        <end position="120"/>
    </location>
</feature>
<feature type="compositionally biased region" description="Acidic residues" evidence="5">
    <location>
        <begin position="576"/>
        <end position="588"/>
    </location>
</feature>
<dbReference type="InterPro" id="IPR041499">
    <property type="entry name" value="Tfc1/Sfc1_N"/>
</dbReference>
<dbReference type="GeneID" id="116197466"/>
<dbReference type="EMBL" id="MTKT01002492">
    <property type="protein sequence ID" value="OWM79193.1"/>
    <property type="molecule type" value="Genomic_DNA"/>
</dbReference>
<feature type="compositionally biased region" description="Basic and acidic residues" evidence="5">
    <location>
        <begin position="458"/>
        <end position="467"/>
    </location>
</feature>
<reference evidence="9" key="1">
    <citation type="journal article" date="2017" name="Plant J.">
        <title>The pomegranate (Punica granatum L.) genome and the genomics of punicalagin biosynthesis.</title>
        <authorList>
            <person name="Qin G."/>
            <person name="Xu C."/>
            <person name="Ming R."/>
            <person name="Tang H."/>
            <person name="Guyot R."/>
            <person name="Kramer E.M."/>
            <person name="Hu Y."/>
            <person name="Yi X."/>
            <person name="Qi Y."/>
            <person name="Xu X."/>
            <person name="Gao Z."/>
            <person name="Pan H."/>
            <person name="Jian J."/>
            <person name="Tian Y."/>
            <person name="Yue Z."/>
            <person name="Xu Y."/>
        </authorList>
    </citation>
    <scope>NUCLEOTIDE SEQUENCE [LARGE SCALE GENOMIC DNA]</scope>
    <source>
        <strain evidence="9">cv. Dabenzi</strain>
    </source>
</reference>
<feature type="compositionally biased region" description="Basic and acidic residues" evidence="5">
    <location>
        <begin position="477"/>
        <end position="489"/>
    </location>
</feature>
<dbReference type="GO" id="GO:0005634">
    <property type="term" value="C:nucleus"/>
    <property type="evidence" value="ECO:0007669"/>
    <property type="project" value="UniProtKB-SubCell"/>
</dbReference>
<evidence type="ECO:0000259" key="6">
    <source>
        <dbReference type="Pfam" id="PF09734"/>
    </source>
</evidence>
<keyword evidence="3" id="KW-0804">Transcription</keyword>
<evidence type="ECO:0000256" key="2">
    <source>
        <dbReference type="ARBA" id="ARBA00023125"/>
    </source>
</evidence>
<feature type="region of interest" description="Disordered" evidence="5">
    <location>
        <begin position="556"/>
        <end position="588"/>
    </location>
</feature>
<keyword evidence="2" id="KW-0238">DNA-binding</keyword>
<dbReference type="Proteomes" id="UP000515151">
    <property type="component" value="Chromosome 2"/>
</dbReference>
<keyword evidence="10" id="KW-1185">Reference proteome</keyword>
<evidence type="ECO:0000313" key="8">
    <source>
        <dbReference type="EMBL" id="OWM79193.1"/>
    </source>
</evidence>
<gene>
    <name evidence="11 12" type="primary">LOC116197466</name>
    <name evidence="8" type="ORF">CDL15_Pgr003364</name>
</gene>
<evidence type="ECO:0000256" key="3">
    <source>
        <dbReference type="ARBA" id="ARBA00023163"/>
    </source>
</evidence>
<evidence type="ECO:0000256" key="4">
    <source>
        <dbReference type="ARBA" id="ARBA00023242"/>
    </source>
</evidence>
<comment type="subcellular location">
    <subcellularLocation>
        <location evidence="1">Nucleus</location>
    </subcellularLocation>
</comment>
<dbReference type="Proteomes" id="UP000197138">
    <property type="component" value="Unassembled WGS sequence"/>
</dbReference>
<dbReference type="AlphaFoldDB" id="A0A218X2L5"/>
<dbReference type="Pfam" id="PF17682">
    <property type="entry name" value="Tau95_N"/>
    <property type="match status" value="1"/>
</dbReference>
<evidence type="ECO:0000256" key="1">
    <source>
        <dbReference type="ARBA" id="ARBA00004123"/>
    </source>
</evidence>
<evidence type="ECO:0000259" key="7">
    <source>
        <dbReference type="Pfam" id="PF17682"/>
    </source>
</evidence>
<name>A0A218X2L5_PUNGR</name>
<evidence type="ECO:0000313" key="9">
    <source>
        <dbReference type="Proteomes" id="UP000197138"/>
    </source>
</evidence>
<dbReference type="PANTHER" id="PTHR13230:SF5">
    <property type="entry name" value="GENERAL TRANSCRIPTION FACTOR 3C POLYPEPTIDE 5"/>
    <property type="match status" value="1"/>
</dbReference>
<sequence>MGVIKDGTISGYLPSAETFAVHFPGYPSSLSRAVETLGGSEGIVKARSSSSNQLELRFRPEDPYCHPTFGELRCCENTFLLKISKGSKKSPDSLTTKVQADESNLGTRQLGNQSATAASTSEEEDQTHLCADIVARVPEAYHFEGMVDYQHVVSVHAENSRRKKRSWTEVEERQFEKSGFMDMDNEDVMLLVPPLFSNKDVPTTLALSRPPVPSNLKMKPDGTIEDSFQVFTEKSVALDFRIKEIPKKVNWEERLPQGSNEWERHKAISKLFDERPIWPKKALIERLLDLGLDYPELVLKRFLINIAYYFNNGPFPKFWIIKGYDPREDPDSRIYQGIDFRVPQQLQSFDNRVATNELKQRWEDICAFRVFPHKFNVILQLYELADEYIQHEIRNSPPQQTCTLKSGWFTDHMLDSFRQRALIRFLSIYPRPGVEGLLKQASERFEKSKRMRFLDSSSKLEKQKDQQPTEANSSLDNEGRNENAEKNDVEDTDDGDEEEEIEDNDEEEVDAFDAVDPCSQAFEEGDNSLEPYYPDMENISRTYLQDLFGSFPSAEGRADEVQNEDGSDGEYQIYEQDSEDNYSDDYED</sequence>
<protein>
    <submittedName>
        <fullName evidence="11 12">General transcription factor 3C polypeptide 5-like isoform X1</fullName>
    </submittedName>
</protein>
<reference evidence="10" key="3">
    <citation type="journal article" date="2020" name="Plant Biotechnol. J.">
        <title>The pomegranate (Punica granatum L.) draft genome dissects genetic divergence between soft- and hard-seeded cultivars.</title>
        <authorList>
            <person name="Luo X."/>
            <person name="Li H."/>
            <person name="Wu Z."/>
            <person name="Yao W."/>
            <person name="Zhao P."/>
            <person name="Cao D."/>
            <person name="Yu H."/>
            <person name="Li K."/>
            <person name="Poudel K."/>
            <person name="Zhao D."/>
            <person name="Zhang F."/>
            <person name="Xia X."/>
            <person name="Chen L."/>
            <person name="Wang Q."/>
            <person name="Jing D."/>
            <person name="Cao S."/>
        </authorList>
    </citation>
    <scope>NUCLEOTIDE SEQUENCE [LARGE SCALE GENOMIC DNA]</scope>
</reference>
<dbReference type="PANTHER" id="PTHR13230">
    <property type="entry name" value="GENERAL TRANSCRIPTION FACTOR IIIC, POLYPEPTIDE 5"/>
    <property type="match status" value="1"/>
</dbReference>
<reference evidence="11 12" key="4">
    <citation type="submission" date="2025-04" db="UniProtKB">
        <authorList>
            <consortium name="RefSeq"/>
        </authorList>
    </citation>
    <scope>IDENTIFICATION</scope>
    <source>
        <tissue evidence="11 12">Leaf</tissue>
    </source>
</reference>
<reference evidence="8" key="2">
    <citation type="submission" date="2017-06" db="EMBL/GenBank/DDBJ databases">
        <title>The pomegranate genome and the genomics of punicalagin biosynthesis.</title>
        <authorList>
            <person name="Xu C."/>
        </authorList>
    </citation>
    <scope>NUCLEOTIDE SEQUENCE [LARGE SCALE GENOMIC DNA]</scope>
    <source>
        <tissue evidence="8">Fresh leaf</tissue>
    </source>
</reference>
<dbReference type="GO" id="GO:0000127">
    <property type="term" value="C:transcription factor TFIIIC complex"/>
    <property type="evidence" value="ECO:0007669"/>
    <property type="project" value="InterPro"/>
</dbReference>
<evidence type="ECO:0000313" key="12">
    <source>
        <dbReference type="RefSeq" id="XP_031383480.1"/>
    </source>
</evidence>
<organism evidence="8 9">
    <name type="scientific">Punica granatum</name>
    <name type="common">Pomegranate</name>
    <dbReference type="NCBI Taxonomy" id="22663"/>
    <lineage>
        <taxon>Eukaryota</taxon>
        <taxon>Viridiplantae</taxon>
        <taxon>Streptophyta</taxon>
        <taxon>Embryophyta</taxon>
        <taxon>Tracheophyta</taxon>
        <taxon>Spermatophyta</taxon>
        <taxon>Magnoliopsida</taxon>
        <taxon>eudicotyledons</taxon>
        <taxon>Gunneridae</taxon>
        <taxon>Pentapetalae</taxon>
        <taxon>rosids</taxon>
        <taxon>malvids</taxon>
        <taxon>Myrtales</taxon>
        <taxon>Lythraceae</taxon>
        <taxon>Punica</taxon>
    </lineage>
</organism>
<dbReference type="RefSeq" id="XP_031383479.1">
    <property type="nucleotide sequence ID" value="XM_031527619.1"/>
</dbReference>
<dbReference type="OrthoDB" id="5598268at2759"/>
<dbReference type="InterPro" id="IPR040454">
    <property type="entry name" value="TF_IIIC_Tfc1/Sfc1"/>
</dbReference>
<feature type="region of interest" description="Disordered" evidence="5">
    <location>
        <begin position="449"/>
        <end position="534"/>
    </location>
</feature>
<dbReference type="RefSeq" id="XP_031383480.1">
    <property type="nucleotide sequence ID" value="XM_031527620.1"/>
</dbReference>
<dbReference type="Gene3D" id="3.30.200.160">
    <property type="entry name" value="TFIIIC, subcomplex tauA, subunit Sfc1, barrel domain"/>
    <property type="match status" value="1"/>
</dbReference>
<feature type="region of interest" description="Disordered" evidence="5">
    <location>
        <begin position="86"/>
        <end position="125"/>
    </location>
</feature>
<dbReference type="GO" id="GO:0001003">
    <property type="term" value="F:RNA polymerase III type 2 promoter sequence-specific DNA binding"/>
    <property type="evidence" value="ECO:0007669"/>
    <property type="project" value="TreeGrafter"/>
</dbReference>